<keyword evidence="4" id="KW-1185">Reference proteome</keyword>
<dbReference type="InterPro" id="IPR001909">
    <property type="entry name" value="KRAB"/>
</dbReference>
<dbReference type="Pfam" id="PF01352">
    <property type="entry name" value="KRAB"/>
    <property type="match status" value="1"/>
</dbReference>
<dbReference type="PANTHER" id="PTHR14112:SF1">
    <property type="entry name" value="KRAB-RELATED DOMAIN-CONTAINING PROTEIN"/>
    <property type="match status" value="1"/>
</dbReference>
<dbReference type="InterPro" id="IPR019041">
    <property type="entry name" value="SSXRD_motif"/>
</dbReference>
<protein>
    <recommendedName>
        <fullName evidence="2">KRAB-related domain-containing protein</fullName>
    </recommendedName>
</protein>
<dbReference type="Pfam" id="PF09514">
    <property type="entry name" value="SSXRD"/>
    <property type="match status" value="1"/>
</dbReference>
<dbReference type="InterPro" id="IPR036051">
    <property type="entry name" value="KRAB_dom_sf"/>
</dbReference>
<organism evidence="3 4">
    <name type="scientific">Aotus nancymaae</name>
    <name type="common">Ma's night monkey</name>
    <dbReference type="NCBI Taxonomy" id="37293"/>
    <lineage>
        <taxon>Eukaryota</taxon>
        <taxon>Metazoa</taxon>
        <taxon>Chordata</taxon>
        <taxon>Craniata</taxon>
        <taxon>Vertebrata</taxon>
        <taxon>Euteleostomi</taxon>
        <taxon>Mammalia</taxon>
        <taxon>Eutheria</taxon>
        <taxon>Euarchontoglires</taxon>
        <taxon>Primates</taxon>
        <taxon>Haplorrhini</taxon>
        <taxon>Platyrrhini</taxon>
        <taxon>Aotidae</taxon>
        <taxon>Aotus</taxon>
    </lineage>
</organism>
<dbReference type="Ensembl" id="ENSANAT00000047389.1">
    <property type="protein sequence ID" value="ENSANAP00000029361.1"/>
    <property type="gene ID" value="ENSANAG00000032451.1"/>
</dbReference>
<dbReference type="GO" id="GO:0005634">
    <property type="term" value="C:nucleus"/>
    <property type="evidence" value="ECO:0007669"/>
    <property type="project" value="InterPro"/>
</dbReference>
<name>A0A2K5E818_AOTNA</name>
<evidence type="ECO:0000313" key="3">
    <source>
        <dbReference type="Ensembl" id="ENSANAP00000029361.1"/>
    </source>
</evidence>
<feature type="compositionally biased region" description="Acidic residues" evidence="1">
    <location>
        <begin position="117"/>
        <end position="127"/>
    </location>
</feature>
<dbReference type="GeneTree" id="ENSGT00390000012484"/>
<dbReference type="SMART" id="SM00349">
    <property type="entry name" value="KRAB"/>
    <property type="match status" value="1"/>
</dbReference>
<proteinExistence type="predicted"/>
<accession>A0A2K5E818</accession>
<dbReference type="SUPFAM" id="SSF109640">
    <property type="entry name" value="KRAB domain (Kruppel-associated box)"/>
    <property type="match status" value="1"/>
</dbReference>
<evidence type="ECO:0000259" key="2">
    <source>
        <dbReference type="PROSITE" id="PS50806"/>
    </source>
</evidence>
<dbReference type="PANTHER" id="PTHR14112">
    <property type="entry name" value="SYNOVIAL SARCOMA, X MEMBER"/>
    <property type="match status" value="1"/>
</dbReference>
<dbReference type="InterPro" id="IPR003655">
    <property type="entry name" value="aKRAB"/>
</dbReference>
<dbReference type="OMA" id="PFMCSEP"/>
<evidence type="ECO:0000313" key="4">
    <source>
        <dbReference type="Proteomes" id="UP000233020"/>
    </source>
</evidence>
<dbReference type="PROSITE" id="PS50806">
    <property type="entry name" value="KRAB_RELATED"/>
    <property type="match status" value="1"/>
</dbReference>
<dbReference type="GO" id="GO:0006355">
    <property type="term" value="P:regulation of DNA-templated transcription"/>
    <property type="evidence" value="ECO:0007669"/>
    <property type="project" value="InterPro"/>
</dbReference>
<dbReference type="Proteomes" id="UP000233020">
    <property type="component" value="Unplaced"/>
</dbReference>
<evidence type="ECO:0000256" key="1">
    <source>
        <dbReference type="SAM" id="MobiDB-lite"/>
    </source>
</evidence>
<feature type="domain" description="KRAB-related" evidence="2">
    <location>
        <begin position="21"/>
        <end position="84"/>
    </location>
</feature>
<feature type="region of interest" description="Disordered" evidence="1">
    <location>
        <begin position="109"/>
        <end position="167"/>
    </location>
</feature>
<reference evidence="3" key="1">
    <citation type="submission" date="2025-08" db="UniProtKB">
        <authorList>
            <consortium name="Ensembl"/>
        </authorList>
    </citation>
    <scope>IDENTIFICATION</scope>
</reference>
<dbReference type="AlphaFoldDB" id="A0A2K5E818"/>
<sequence length="190" mass="22157">MNGDDNSSAKKPGDDEQILEDKCEDFDDIAQYFSKNEWEKLKYSEKSTYAYIKENYESLRRLGFHIPLPLFMHSKWTENFWEDDSHRDSNPGHLVESHTMTFGLFQGLFPQIMPGEPPEEKENDSEAVPETSGTQNDVKPPCSSEKPSTSEKMDKIPEPKRAKHAWTHRLRERKTLVIYEEISDPEEDDE</sequence>
<feature type="compositionally biased region" description="Basic and acidic residues" evidence="1">
    <location>
        <begin position="148"/>
        <end position="160"/>
    </location>
</feature>
<reference evidence="3" key="2">
    <citation type="submission" date="2025-09" db="UniProtKB">
        <authorList>
            <consortium name="Ensembl"/>
        </authorList>
    </citation>
    <scope>IDENTIFICATION</scope>
</reference>